<proteinExistence type="predicted"/>
<name>A0AC61TRJ7_9CAUD</name>
<organism evidence="1 2">
    <name type="scientific">Escherichia phage vB_EcoD_Sadiya</name>
    <dbReference type="NCBI Taxonomy" id="2902684"/>
    <lineage>
        <taxon>Viruses</taxon>
        <taxon>Duplodnaviria</taxon>
        <taxon>Heunggongvirae</taxon>
        <taxon>Uroviricota</taxon>
        <taxon>Caudoviricetes</taxon>
        <taxon>Drexlerviridae</taxon>
        <taxon>Rogunavirinae</taxon>
        <taxon>Sadiyavirus</taxon>
        <taxon>Sadiyavirus sadiya</taxon>
    </lineage>
</organism>
<gene>
    <name evidence="1" type="ORF">SADIYA_62</name>
</gene>
<sequence>MKAIIINNEIKFDEDALSLAEMGYEVGEEVEVFELEGEYFIDAKRDVVIDGITAVYEGEEFSVTEEEIEVLA</sequence>
<evidence type="ECO:0000313" key="2">
    <source>
        <dbReference type="Proteomes" id="UP000828105"/>
    </source>
</evidence>
<dbReference type="Proteomes" id="UP000828105">
    <property type="component" value="Segment"/>
</dbReference>
<accession>A0AC61TRJ7</accession>
<reference evidence="1" key="1">
    <citation type="submission" date="2021-11" db="EMBL/GenBank/DDBJ databases">
        <authorList>
            <person name="Marshall N."/>
            <person name="Jared K."/>
            <person name="Sharma R."/>
            <person name="Grose J.H."/>
        </authorList>
    </citation>
    <scope>NUCLEOTIDE SEQUENCE</scope>
</reference>
<keyword evidence="2" id="KW-1185">Reference proteome</keyword>
<evidence type="ECO:0000313" key="1">
    <source>
        <dbReference type="EMBL" id="UGV22751.1"/>
    </source>
</evidence>
<protein>
    <submittedName>
        <fullName evidence="1">Portal protein</fullName>
    </submittedName>
</protein>
<dbReference type="EMBL" id="OL539467">
    <property type="protein sequence ID" value="UGV22751.1"/>
    <property type="molecule type" value="Genomic_DNA"/>
</dbReference>